<protein>
    <recommendedName>
        <fullName evidence="4">BZIP domain-containing protein</fullName>
    </recommendedName>
</protein>
<dbReference type="Pfam" id="PF11905">
    <property type="entry name" value="DUF3425"/>
    <property type="match status" value="1"/>
</dbReference>
<feature type="compositionally biased region" description="Basic and acidic residues" evidence="1">
    <location>
        <begin position="16"/>
        <end position="27"/>
    </location>
</feature>
<dbReference type="AlphaFoldDB" id="A0A319EFZ3"/>
<proteinExistence type="predicted"/>
<feature type="compositionally biased region" description="Polar residues" evidence="1">
    <location>
        <begin position="1"/>
        <end position="12"/>
    </location>
</feature>
<sequence length="297" mass="33575">MADLPSSSQGQSSRHRVSDKPSHEQIERRKRQNRINQRSYRLRRKIQSGKPSAPTQWQLIGSLADQDDGHGVPETMPIPPSPSFSSEKPLLHPLTDSLDIIACGLAPTGARERATEFKKAAYRSYITGSPKSDHLLTLIKVNVHRALVENMAALGMDMAWMNDDAVSPFCTLKPWATHINTVIPAQLQPTNIQRTVPHHPWLDFFPHPRMRDQLIVAGDGFDDEQLCTDIMGFWSDEKGDPGLVIWGNPWEVGNWELSEGFLRKWGWAVTGCTELIRSTNYWRAMRGEKQLPMHVLA</sequence>
<keyword evidence="3" id="KW-1185">Reference proteome</keyword>
<dbReference type="PANTHER" id="PTHR38116">
    <property type="entry name" value="CHROMOSOME 7, WHOLE GENOME SHOTGUN SEQUENCE"/>
    <property type="match status" value="1"/>
</dbReference>
<gene>
    <name evidence="2" type="ORF">BO78DRAFT_345705</name>
</gene>
<evidence type="ECO:0000256" key="1">
    <source>
        <dbReference type="SAM" id="MobiDB-lite"/>
    </source>
</evidence>
<reference evidence="2 3" key="1">
    <citation type="submission" date="2018-02" db="EMBL/GenBank/DDBJ databases">
        <title>The genomes of Aspergillus section Nigri reveals drivers in fungal speciation.</title>
        <authorList>
            <consortium name="DOE Joint Genome Institute"/>
            <person name="Vesth T.C."/>
            <person name="Nybo J."/>
            <person name="Theobald S."/>
            <person name="Brandl J."/>
            <person name="Frisvad J.C."/>
            <person name="Nielsen K.F."/>
            <person name="Lyhne E.K."/>
            <person name="Kogle M.E."/>
            <person name="Kuo A."/>
            <person name="Riley R."/>
            <person name="Clum A."/>
            <person name="Nolan M."/>
            <person name="Lipzen A."/>
            <person name="Salamov A."/>
            <person name="Henrissat B."/>
            <person name="Wiebenga A."/>
            <person name="De vries R.P."/>
            <person name="Grigoriev I.V."/>
            <person name="Mortensen U.H."/>
            <person name="Andersen M.R."/>
            <person name="Baker S.E."/>
        </authorList>
    </citation>
    <scope>NUCLEOTIDE SEQUENCE [LARGE SCALE GENOMIC DNA]</scope>
    <source>
        <strain evidence="2 3">CBS 121057</strain>
    </source>
</reference>
<organism evidence="2 3">
    <name type="scientific">Aspergillus sclerotiicarbonarius (strain CBS 121057 / IBT 28362)</name>
    <dbReference type="NCBI Taxonomy" id="1448318"/>
    <lineage>
        <taxon>Eukaryota</taxon>
        <taxon>Fungi</taxon>
        <taxon>Dikarya</taxon>
        <taxon>Ascomycota</taxon>
        <taxon>Pezizomycotina</taxon>
        <taxon>Eurotiomycetes</taxon>
        <taxon>Eurotiomycetidae</taxon>
        <taxon>Eurotiales</taxon>
        <taxon>Aspergillaceae</taxon>
        <taxon>Aspergillus</taxon>
        <taxon>Aspergillus subgen. Circumdati</taxon>
    </lineage>
</organism>
<dbReference type="PANTHER" id="PTHR38116:SF1">
    <property type="entry name" value="BZIP DOMAIN-CONTAINING PROTEIN"/>
    <property type="match status" value="1"/>
</dbReference>
<dbReference type="VEuPathDB" id="FungiDB:BO78DRAFT_345705"/>
<dbReference type="Proteomes" id="UP000248423">
    <property type="component" value="Unassembled WGS sequence"/>
</dbReference>
<dbReference type="InterPro" id="IPR021833">
    <property type="entry name" value="DUF3425"/>
</dbReference>
<dbReference type="OrthoDB" id="2245989at2759"/>
<dbReference type="STRING" id="1448318.A0A319EFZ3"/>
<evidence type="ECO:0008006" key="4">
    <source>
        <dbReference type="Google" id="ProtNLM"/>
    </source>
</evidence>
<evidence type="ECO:0000313" key="2">
    <source>
        <dbReference type="EMBL" id="PYI05428.1"/>
    </source>
</evidence>
<dbReference type="CDD" id="cd14688">
    <property type="entry name" value="bZIP_YAP"/>
    <property type="match status" value="1"/>
</dbReference>
<evidence type="ECO:0000313" key="3">
    <source>
        <dbReference type="Proteomes" id="UP000248423"/>
    </source>
</evidence>
<name>A0A319EFZ3_ASPSB</name>
<feature type="region of interest" description="Disordered" evidence="1">
    <location>
        <begin position="1"/>
        <end position="55"/>
    </location>
</feature>
<dbReference type="EMBL" id="KZ826358">
    <property type="protein sequence ID" value="PYI05428.1"/>
    <property type="molecule type" value="Genomic_DNA"/>
</dbReference>
<accession>A0A319EFZ3</accession>